<dbReference type="Proteomes" id="UP000177870">
    <property type="component" value="Chromosome"/>
</dbReference>
<sequence>MGRWGDGEMGEIFIKRCSAVLGSQCGLGKAARSWGFPPETKPDYVEPLWLVGYAEKGENLLISVICAVLGVSPMSDCIKTRLNCLTVTSNHERLPWFPP</sequence>
<organism evidence="1 2">
    <name type="scientific">Moorena producens PAL-8-15-08-1</name>
    <dbReference type="NCBI Taxonomy" id="1458985"/>
    <lineage>
        <taxon>Bacteria</taxon>
        <taxon>Bacillati</taxon>
        <taxon>Cyanobacteriota</taxon>
        <taxon>Cyanophyceae</taxon>
        <taxon>Coleofasciculales</taxon>
        <taxon>Coleofasciculaceae</taxon>
        <taxon>Moorena</taxon>
    </lineage>
</organism>
<accession>A0A1D8TZM6</accession>
<dbReference type="KEGG" id="mpro:BJP34_29520"/>
<reference evidence="2" key="1">
    <citation type="submission" date="2016-10" db="EMBL/GenBank/DDBJ databases">
        <title>Comparative genomics uncovers the prolific and rare metabolic potential of the cyanobacterial genus Moorea.</title>
        <authorList>
            <person name="Leao T."/>
            <person name="Castelao G."/>
            <person name="Korobeynikov A."/>
            <person name="Monroe E.A."/>
            <person name="Podell S."/>
            <person name="Glukhov E."/>
            <person name="Allen E."/>
            <person name="Gerwick W.H."/>
            <person name="Gerwick L."/>
        </authorList>
    </citation>
    <scope>NUCLEOTIDE SEQUENCE [LARGE SCALE GENOMIC DNA]</scope>
    <source>
        <strain evidence="2">PAL-8-15-08-1</strain>
    </source>
</reference>
<evidence type="ECO:0000313" key="2">
    <source>
        <dbReference type="Proteomes" id="UP000177870"/>
    </source>
</evidence>
<proteinExistence type="predicted"/>
<name>A0A1D8TZM6_9CYAN</name>
<dbReference type="EMBL" id="CP017599">
    <property type="protein sequence ID" value="AOX03035.1"/>
    <property type="molecule type" value="Genomic_DNA"/>
</dbReference>
<evidence type="ECO:0000313" key="1">
    <source>
        <dbReference type="EMBL" id="AOX03035.1"/>
    </source>
</evidence>
<dbReference type="AlphaFoldDB" id="A0A1D8TZM6"/>
<protein>
    <submittedName>
        <fullName evidence="1">Uncharacterized protein</fullName>
    </submittedName>
</protein>
<gene>
    <name evidence="1" type="ORF">BJP34_29520</name>
</gene>